<sequence length="134" mass="14790">MCLCSVLCCLLAAAASSWPLSRPRWLTAASRFDIAGRTRTSATTCPVPWPPVIKSTHRYRWNRVIQEHHERRGTGMESDTGQHGVDIRPPNCQSEHGQLGGESDAVACFRESRFRTCSPLPGRLCLSSAVTPAR</sequence>
<protein>
    <recommendedName>
        <fullName evidence="4">Secreted protein</fullName>
    </recommendedName>
</protein>
<gene>
    <name evidence="2" type="ORF">N657DRAFT_414819</name>
</gene>
<dbReference type="GeneID" id="87824027"/>
<dbReference type="RefSeq" id="XP_062647326.1">
    <property type="nucleotide sequence ID" value="XM_062787257.1"/>
</dbReference>
<feature type="signal peptide" evidence="1">
    <location>
        <begin position="1"/>
        <end position="17"/>
    </location>
</feature>
<evidence type="ECO:0000256" key="1">
    <source>
        <dbReference type="SAM" id="SignalP"/>
    </source>
</evidence>
<dbReference type="EMBL" id="MU853228">
    <property type="protein sequence ID" value="KAK4123555.1"/>
    <property type="molecule type" value="Genomic_DNA"/>
</dbReference>
<evidence type="ECO:0000313" key="2">
    <source>
        <dbReference type="EMBL" id="KAK4123555.1"/>
    </source>
</evidence>
<keyword evidence="3" id="KW-1185">Reference proteome</keyword>
<dbReference type="Proteomes" id="UP001302602">
    <property type="component" value="Unassembled WGS sequence"/>
</dbReference>
<reference evidence="2" key="2">
    <citation type="submission" date="2023-05" db="EMBL/GenBank/DDBJ databases">
        <authorList>
            <consortium name="Lawrence Berkeley National Laboratory"/>
            <person name="Steindorff A."/>
            <person name="Hensen N."/>
            <person name="Bonometti L."/>
            <person name="Westerberg I."/>
            <person name="Brannstrom I.O."/>
            <person name="Guillou S."/>
            <person name="Cros-Aarteil S."/>
            <person name="Calhoun S."/>
            <person name="Haridas S."/>
            <person name="Kuo A."/>
            <person name="Mondo S."/>
            <person name="Pangilinan J."/>
            <person name="Riley R."/>
            <person name="Labutti K."/>
            <person name="Andreopoulos B."/>
            <person name="Lipzen A."/>
            <person name="Chen C."/>
            <person name="Yanf M."/>
            <person name="Daum C."/>
            <person name="Ng V."/>
            <person name="Clum A."/>
            <person name="Ohm R."/>
            <person name="Martin F."/>
            <person name="Silar P."/>
            <person name="Natvig D."/>
            <person name="Lalanne C."/>
            <person name="Gautier V."/>
            <person name="Ament-Velasquez S.L."/>
            <person name="Kruys A."/>
            <person name="Hutchinson M.I."/>
            <person name="Powell A.J."/>
            <person name="Barry K."/>
            <person name="Miller A.N."/>
            <person name="Grigoriev I.V."/>
            <person name="Debuchy R."/>
            <person name="Gladieux P."/>
            <person name="Thoren M.H."/>
            <person name="Johannesson H."/>
        </authorList>
    </citation>
    <scope>NUCLEOTIDE SEQUENCE</scope>
    <source>
        <strain evidence="2">CBS 731.68</strain>
    </source>
</reference>
<evidence type="ECO:0008006" key="4">
    <source>
        <dbReference type="Google" id="ProtNLM"/>
    </source>
</evidence>
<proteinExistence type="predicted"/>
<keyword evidence="1" id="KW-0732">Signal</keyword>
<name>A0AAN6TZB8_9PEZI</name>
<feature type="chain" id="PRO_5042969154" description="Secreted protein" evidence="1">
    <location>
        <begin position="18"/>
        <end position="134"/>
    </location>
</feature>
<accession>A0AAN6TZB8</accession>
<comment type="caution">
    <text evidence="2">The sequence shown here is derived from an EMBL/GenBank/DDBJ whole genome shotgun (WGS) entry which is preliminary data.</text>
</comment>
<dbReference type="AlphaFoldDB" id="A0AAN6TZB8"/>
<organism evidence="2 3">
    <name type="scientific">Parathielavia appendiculata</name>
    <dbReference type="NCBI Taxonomy" id="2587402"/>
    <lineage>
        <taxon>Eukaryota</taxon>
        <taxon>Fungi</taxon>
        <taxon>Dikarya</taxon>
        <taxon>Ascomycota</taxon>
        <taxon>Pezizomycotina</taxon>
        <taxon>Sordariomycetes</taxon>
        <taxon>Sordariomycetidae</taxon>
        <taxon>Sordariales</taxon>
        <taxon>Chaetomiaceae</taxon>
        <taxon>Parathielavia</taxon>
    </lineage>
</organism>
<reference evidence="2" key="1">
    <citation type="journal article" date="2023" name="Mol. Phylogenet. Evol.">
        <title>Genome-scale phylogeny and comparative genomics of the fungal order Sordariales.</title>
        <authorList>
            <person name="Hensen N."/>
            <person name="Bonometti L."/>
            <person name="Westerberg I."/>
            <person name="Brannstrom I.O."/>
            <person name="Guillou S."/>
            <person name="Cros-Aarteil S."/>
            <person name="Calhoun S."/>
            <person name="Haridas S."/>
            <person name="Kuo A."/>
            <person name="Mondo S."/>
            <person name="Pangilinan J."/>
            <person name="Riley R."/>
            <person name="LaButti K."/>
            <person name="Andreopoulos B."/>
            <person name="Lipzen A."/>
            <person name="Chen C."/>
            <person name="Yan M."/>
            <person name="Daum C."/>
            <person name="Ng V."/>
            <person name="Clum A."/>
            <person name="Steindorff A."/>
            <person name="Ohm R.A."/>
            <person name="Martin F."/>
            <person name="Silar P."/>
            <person name="Natvig D.O."/>
            <person name="Lalanne C."/>
            <person name="Gautier V."/>
            <person name="Ament-Velasquez S.L."/>
            <person name="Kruys A."/>
            <person name="Hutchinson M.I."/>
            <person name="Powell A.J."/>
            <person name="Barry K."/>
            <person name="Miller A.N."/>
            <person name="Grigoriev I.V."/>
            <person name="Debuchy R."/>
            <person name="Gladieux P."/>
            <person name="Hiltunen Thoren M."/>
            <person name="Johannesson H."/>
        </authorList>
    </citation>
    <scope>NUCLEOTIDE SEQUENCE</scope>
    <source>
        <strain evidence="2">CBS 731.68</strain>
    </source>
</reference>
<evidence type="ECO:0000313" key="3">
    <source>
        <dbReference type="Proteomes" id="UP001302602"/>
    </source>
</evidence>